<proteinExistence type="predicted"/>
<dbReference type="EMBL" id="GIFC01005475">
    <property type="protein sequence ID" value="MXU87558.1"/>
    <property type="molecule type" value="Transcribed_RNA"/>
</dbReference>
<reference evidence="1" key="1">
    <citation type="submission" date="2019-12" db="EMBL/GenBank/DDBJ databases">
        <title>An insight into the sialome of adult female Ixodes ricinus ticks feeding for 6 days.</title>
        <authorList>
            <person name="Perner J."/>
            <person name="Ribeiro J.M.C."/>
        </authorList>
    </citation>
    <scope>NUCLEOTIDE SEQUENCE</scope>
    <source>
        <strain evidence="1">Semi-engorged</strain>
        <tissue evidence="1">Salivary glands</tissue>
    </source>
</reference>
<dbReference type="AlphaFoldDB" id="A0A6B0U7G4"/>
<accession>A0A6B0U7G4</accession>
<protein>
    <submittedName>
        <fullName evidence="1">Putative secreted protein</fullName>
    </submittedName>
</protein>
<sequence>MAFFEHFLALISAVLFRSDSFFHHLVSRLLQHSFAAFRLLGTNEATAMLTPTAHQSARGCDLPGHPCLRNRLSVTEYRIGTVLFCICRWRCSLNCSQ</sequence>
<evidence type="ECO:0000313" key="1">
    <source>
        <dbReference type="EMBL" id="MXU87558.1"/>
    </source>
</evidence>
<name>A0A6B0U7G4_IXORI</name>
<organism evidence="1">
    <name type="scientific">Ixodes ricinus</name>
    <name type="common">Common tick</name>
    <name type="synonym">Acarus ricinus</name>
    <dbReference type="NCBI Taxonomy" id="34613"/>
    <lineage>
        <taxon>Eukaryota</taxon>
        <taxon>Metazoa</taxon>
        <taxon>Ecdysozoa</taxon>
        <taxon>Arthropoda</taxon>
        <taxon>Chelicerata</taxon>
        <taxon>Arachnida</taxon>
        <taxon>Acari</taxon>
        <taxon>Parasitiformes</taxon>
        <taxon>Ixodida</taxon>
        <taxon>Ixodoidea</taxon>
        <taxon>Ixodidae</taxon>
        <taxon>Ixodinae</taxon>
        <taxon>Ixodes</taxon>
    </lineage>
</organism>